<reference evidence="6 11" key="3">
    <citation type="submission" date="2020-12" db="EMBL/GenBank/DDBJ databases">
        <title>Whole genome sequencing of Lactobacillus plantarum PC518.</title>
        <authorList>
            <person name="Guo Q."/>
        </authorList>
    </citation>
    <scope>NUCLEOTIDE SEQUENCE [LARGE SCALE GENOMIC DNA]</scope>
    <source>
        <strain evidence="6 11">PC518</strain>
    </source>
</reference>
<dbReference type="Proteomes" id="UP000076989">
    <property type="component" value="Unassembled WGS sequence"/>
</dbReference>
<dbReference type="Proteomes" id="UP000094892">
    <property type="component" value="Unassembled WGS sequence"/>
</dbReference>
<evidence type="ECO:0000313" key="7">
    <source>
        <dbReference type="Proteomes" id="UP000076872"/>
    </source>
</evidence>
<dbReference type="EMBL" id="MCOL01000001">
    <property type="protein sequence ID" value="ODO62044.1"/>
    <property type="molecule type" value="Genomic_DNA"/>
</dbReference>
<evidence type="ECO:0000313" key="5">
    <source>
        <dbReference type="EMBL" id="ODO62044.1"/>
    </source>
</evidence>
<reference evidence="7 8" key="1">
    <citation type="submission" date="2016-03" db="EMBL/GenBank/DDBJ databases">
        <title>Comparative genomics of 54 Lactobacillus plantarum strains reveals genomic uncoupling from niche constraints.</title>
        <authorList>
            <person name="Martino M.E."/>
        </authorList>
    </citation>
    <scope>NUCLEOTIDE SEQUENCE [LARGE SCALE GENOMIC DNA]</scope>
    <source>
        <strain evidence="3 8">19.1</strain>
        <strain evidence="4 7">NAB2</strain>
        <strain evidence="2 9">Nizo2260</strain>
    </source>
</reference>
<feature type="transmembrane region" description="Helical" evidence="1">
    <location>
        <begin position="6"/>
        <end position="25"/>
    </location>
</feature>
<dbReference type="PATRIC" id="fig|1590.142.peg.2013"/>
<name>A0A0G9GUN9_LACPN</name>
<keyword evidence="1" id="KW-0812">Transmembrane</keyword>
<evidence type="ECO:0000313" key="10">
    <source>
        <dbReference type="Proteomes" id="UP000094892"/>
    </source>
</evidence>
<keyword evidence="1" id="KW-1133">Transmembrane helix</keyword>
<dbReference type="RefSeq" id="WP_003640864.1">
    <property type="nucleotide sequence ID" value="NZ_AP018405.1"/>
</dbReference>
<dbReference type="Proteomes" id="UP000076882">
    <property type="component" value="Unassembled WGS sequence"/>
</dbReference>
<dbReference type="EMBL" id="LUXM01000040">
    <property type="protein sequence ID" value="KZU92296.1"/>
    <property type="molecule type" value="Genomic_DNA"/>
</dbReference>
<dbReference type="Proteomes" id="UP000595466">
    <property type="component" value="Chromosome"/>
</dbReference>
<feature type="transmembrane region" description="Helical" evidence="1">
    <location>
        <begin position="68"/>
        <end position="85"/>
    </location>
</feature>
<dbReference type="Proteomes" id="UP000076872">
    <property type="component" value="Unassembled WGS sequence"/>
</dbReference>
<evidence type="ECO:0000313" key="6">
    <source>
        <dbReference type="EMBL" id="QQM62087.1"/>
    </source>
</evidence>
<dbReference type="EMBL" id="CP066817">
    <property type="protein sequence ID" value="QQM62087.1"/>
    <property type="molecule type" value="Genomic_DNA"/>
</dbReference>
<evidence type="ECO:0000313" key="8">
    <source>
        <dbReference type="Proteomes" id="UP000076882"/>
    </source>
</evidence>
<evidence type="ECO:0000256" key="1">
    <source>
        <dbReference type="SAM" id="Phobius"/>
    </source>
</evidence>
<evidence type="ECO:0000313" key="9">
    <source>
        <dbReference type="Proteomes" id="UP000076989"/>
    </source>
</evidence>
<evidence type="ECO:0000313" key="4">
    <source>
        <dbReference type="EMBL" id="KZV06064.1"/>
    </source>
</evidence>
<sequence length="122" mass="14158">MRDLWTTWYGQLVFLAAISMIILGAKRVAHRVWPHGLRLLDFWPPFLIVFTHFLTLQATDSSLAPYEVLSLMILGIGLTLIEAVERGEILYWRFFKLYWRGAELLTLVVYILALGSHFFLTS</sequence>
<dbReference type="InterPro" id="IPR024515">
    <property type="entry name" value="DUF3397"/>
</dbReference>
<gene>
    <name evidence="6" type="ORF">JH395_06030</name>
    <name evidence="3" type="ORF">Lp19_3582</name>
    <name evidence="5" type="ORF">LPJSA22_02024</name>
    <name evidence="4" type="ORF">NAB2_0333</name>
    <name evidence="2" type="ORF">Nizo2260_2105</name>
</gene>
<dbReference type="GeneID" id="77215578"/>
<reference evidence="5 10" key="2">
    <citation type="submission" date="2016-08" db="EMBL/GenBank/DDBJ databases">
        <title>Genome sequencing of Lactobacillus plantarum JSA22, isolated from fermented soybean paste.</title>
        <authorList>
            <person name="Choi H.S."/>
        </authorList>
    </citation>
    <scope>NUCLEOTIDE SEQUENCE [LARGE SCALE GENOMIC DNA]</scope>
    <source>
        <strain evidence="5 10">JSA22</strain>
    </source>
</reference>
<evidence type="ECO:0000313" key="11">
    <source>
        <dbReference type="Proteomes" id="UP000595466"/>
    </source>
</evidence>
<dbReference type="EMBL" id="LUWI01000029">
    <property type="protein sequence ID" value="KZU02464.1"/>
    <property type="molecule type" value="Genomic_DNA"/>
</dbReference>
<evidence type="ECO:0000313" key="2">
    <source>
        <dbReference type="EMBL" id="KZU02464.1"/>
    </source>
</evidence>
<evidence type="ECO:0000313" key="3">
    <source>
        <dbReference type="EMBL" id="KZU92296.1"/>
    </source>
</evidence>
<proteinExistence type="predicted"/>
<protein>
    <submittedName>
        <fullName evidence="6">DUF3397 domain-containing protein</fullName>
    </submittedName>
</protein>
<dbReference type="Pfam" id="PF11877">
    <property type="entry name" value="DUF3397"/>
    <property type="match status" value="1"/>
</dbReference>
<accession>A0A0G9GUN9</accession>
<organism evidence="5 10">
    <name type="scientific">Lactiplantibacillus plantarum</name>
    <name type="common">Lactobacillus plantarum</name>
    <dbReference type="NCBI Taxonomy" id="1590"/>
    <lineage>
        <taxon>Bacteria</taxon>
        <taxon>Bacillati</taxon>
        <taxon>Bacillota</taxon>
        <taxon>Bacilli</taxon>
        <taxon>Lactobacillales</taxon>
        <taxon>Lactobacillaceae</taxon>
        <taxon>Lactiplantibacillus</taxon>
    </lineage>
</organism>
<keyword evidence="1" id="KW-0472">Membrane</keyword>
<dbReference type="OMA" id="MAFWITP"/>
<dbReference type="KEGG" id="lpb:SH83_09330"/>
<feature type="transmembrane region" description="Helical" evidence="1">
    <location>
        <begin position="37"/>
        <end position="56"/>
    </location>
</feature>
<dbReference type="EMBL" id="LUXO01000008">
    <property type="protein sequence ID" value="KZV06064.1"/>
    <property type="molecule type" value="Genomic_DNA"/>
</dbReference>
<dbReference type="AlphaFoldDB" id="A0A0G9GUN9"/>
<feature type="transmembrane region" description="Helical" evidence="1">
    <location>
        <begin position="97"/>
        <end position="120"/>
    </location>
</feature>